<evidence type="ECO:0000313" key="1">
    <source>
        <dbReference type="EMBL" id="RNA16606.1"/>
    </source>
</evidence>
<accession>A0A3M7QZ59</accession>
<comment type="caution">
    <text evidence="1">The sequence shown here is derived from an EMBL/GenBank/DDBJ whole genome shotgun (WGS) entry which is preliminary data.</text>
</comment>
<protein>
    <submittedName>
        <fullName evidence="1">Uncharacterized protein</fullName>
    </submittedName>
</protein>
<name>A0A3M7QZ59_BRAPC</name>
<organism evidence="1 2">
    <name type="scientific">Brachionus plicatilis</name>
    <name type="common">Marine rotifer</name>
    <name type="synonym">Brachionus muelleri</name>
    <dbReference type="NCBI Taxonomy" id="10195"/>
    <lineage>
        <taxon>Eukaryota</taxon>
        <taxon>Metazoa</taxon>
        <taxon>Spiralia</taxon>
        <taxon>Gnathifera</taxon>
        <taxon>Rotifera</taxon>
        <taxon>Eurotatoria</taxon>
        <taxon>Monogononta</taxon>
        <taxon>Pseudotrocha</taxon>
        <taxon>Ploima</taxon>
        <taxon>Brachionidae</taxon>
        <taxon>Brachionus</taxon>
    </lineage>
</organism>
<proteinExistence type="predicted"/>
<gene>
    <name evidence="1" type="ORF">BpHYR1_011532</name>
</gene>
<dbReference type="EMBL" id="REGN01004671">
    <property type="protein sequence ID" value="RNA16606.1"/>
    <property type="molecule type" value="Genomic_DNA"/>
</dbReference>
<sequence length="165" mass="17950">MTAAKRFGLYSAFLAYRAIFLSSRLQPRLTVLTIKRVERGGADRAEITVELAASGSRLRWAPMAEGWRVLGQRMGCMKRADWGGTEPALESELRSFSFDECGGVSLGRSLVSGGGNDGGGRDGGGMSREPGMAGLGVIPNGENWESILLEMFLTFFFHKLVKKIK</sequence>
<dbReference type="OrthoDB" id="2910933at2759"/>
<dbReference type="AlphaFoldDB" id="A0A3M7QZ59"/>
<evidence type="ECO:0000313" key="2">
    <source>
        <dbReference type="Proteomes" id="UP000276133"/>
    </source>
</evidence>
<reference evidence="1 2" key="1">
    <citation type="journal article" date="2018" name="Sci. Rep.">
        <title>Genomic signatures of local adaptation to the degree of environmental predictability in rotifers.</title>
        <authorList>
            <person name="Franch-Gras L."/>
            <person name="Hahn C."/>
            <person name="Garcia-Roger E.M."/>
            <person name="Carmona M.J."/>
            <person name="Serra M."/>
            <person name="Gomez A."/>
        </authorList>
    </citation>
    <scope>NUCLEOTIDE SEQUENCE [LARGE SCALE GENOMIC DNA]</scope>
    <source>
        <strain evidence="1">HYR1</strain>
    </source>
</reference>
<keyword evidence="2" id="KW-1185">Reference proteome</keyword>
<dbReference type="Proteomes" id="UP000276133">
    <property type="component" value="Unassembled WGS sequence"/>
</dbReference>